<reference evidence="20" key="3">
    <citation type="submission" date="2025-09" db="UniProtKB">
        <authorList>
            <consortium name="Ensembl"/>
        </authorList>
    </citation>
    <scope>IDENTIFICATION</scope>
</reference>
<dbReference type="Pfam" id="PF22844">
    <property type="entry name" value="Beta-prop_CATSPERE"/>
    <property type="match status" value="1"/>
</dbReference>
<feature type="domain" description="CATSPERE second N-terminal" evidence="16">
    <location>
        <begin position="252"/>
        <end position="337"/>
    </location>
</feature>
<dbReference type="Pfam" id="PF22850">
    <property type="entry name" value="CATSPERD-E_C"/>
    <property type="match status" value="1"/>
</dbReference>
<dbReference type="GO" id="GO:0036128">
    <property type="term" value="C:CatSper complex"/>
    <property type="evidence" value="ECO:0007669"/>
    <property type="project" value="InterPro"/>
</dbReference>
<evidence type="ECO:0000256" key="10">
    <source>
        <dbReference type="ARBA" id="ARBA00023180"/>
    </source>
</evidence>
<comment type="subcellular location">
    <subcellularLocation>
        <location evidence="12">Cell projection</location>
        <location evidence="12">Cilium</location>
        <location evidence="12">Flagellum membrane</location>
        <topology evidence="12">Single-pass type I membrane protein</topology>
    </subcellularLocation>
</comment>
<keyword evidence="8 14" id="KW-0472">Membrane</keyword>
<comment type="similarity">
    <text evidence="1">Belongs to the CATSPERD family.</text>
</comment>
<evidence type="ECO:0000259" key="19">
    <source>
        <dbReference type="Pfam" id="PF22850"/>
    </source>
</evidence>
<evidence type="ECO:0000256" key="12">
    <source>
        <dbReference type="ARBA" id="ARBA00037793"/>
    </source>
</evidence>
<keyword evidence="21" id="KW-1185">Reference proteome</keyword>
<dbReference type="Ensembl" id="ENSRBIT00000060169.1">
    <property type="protein sequence ID" value="ENSRBIP00000036166.1"/>
    <property type="gene ID" value="ENSRBIG00000041705.1"/>
</dbReference>
<dbReference type="AlphaFoldDB" id="A0A2K6MK60"/>
<accession>A0A2K6MK60</accession>
<evidence type="ECO:0000256" key="14">
    <source>
        <dbReference type="SAM" id="Phobius"/>
    </source>
</evidence>
<feature type="domain" description="CATSPERD/E C-terminal" evidence="19">
    <location>
        <begin position="875"/>
        <end position="1077"/>
    </location>
</feature>
<proteinExistence type="inferred from homology"/>
<dbReference type="Pfam" id="PF22843">
    <property type="entry name" value="CATSPERE_NTD2"/>
    <property type="match status" value="1"/>
</dbReference>
<keyword evidence="4" id="KW-0732">Signal</keyword>
<evidence type="ECO:0000256" key="4">
    <source>
        <dbReference type="ARBA" id="ARBA00022729"/>
    </source>
</evidence>
<protein>
    <submittedName>
        <fullName evidence="20">Catsper channel auxiliary subunit epsilon</fullName>
    </submittedName>
</protein>
<dbReference type="InterPro" id="IPR053818">
    <property type="entry name" value="CATSPERE_NTD1"/>
</dbReference>
<feature type="domain" description="CATSPERE Ig-like" evidence="18">
    <location>
        <begin position="738"/>
        <end position="848"/>
    </location>
</feature>
<keyword evidence="11" id="KW-0966">Cell projection</keyword>
<dbReference type="Pfam" id="PF22841">
    <property type="entry name" value="CATSPERE_NTD1"/>
    <property type="match status" value="1"/>
</dbReference>
<evidence type="ECO:0000256" key="3">
    <source>
        <dbReference type="ARBA" id="ARBA00022692"/>
    </source>
</evidence>
<dbReference type="PANTHER" id="PTHR33722:SF3">
    <property type="entry name" value="CATION CHANNEL SPERM-ASSOCIATED AUXILIARY SUBUNIT EPSILON"/>
    <property type="match status" value="1"/>
</dbReference>
<keyword evidence="6 14" id="KW-1133">Transmembrane helix</keyword>
<reference evidence="20" key="2">
    <citation type="submission" date="2025-08" db="UniProtKB">
        <authorList>
            <consortium name="Ensembl"/>
        </authorList>
    </citation>
    <scope>IDENTIFICATION</scope>
</reference>
<evidence type="ECO:0000256" key="1">
    <source>
        <dbReference type="ARBA" id="ARBA00010246"/>
    </source>
</evidence>
<feature type="domain" description="CATSPERE beta-propeller" evidence="17">
    <location>
        <begin position="380"/>
        <end position="728"/>
    </location>
</feature>
<keyword evidence="7" id="KW-0969">Cilium</keyword>
<keyword evidence="9" id="KW-1015">Disulfide bond</keyword>
<evidence type="ECO:0000256" key="9">
    <source>
        <dbReference type="ARBA" id="ARBA00023157"/>
    </source>
</evidence>
<feature type="region of interest" description="Disordered" evidence="13">
    <location>
        <begin position="1"/>
        <end position="104"/>
    </location>
</feature>
<feature type="compositionally biased region" description="Pro residues" evidence="13">
    <location>
        <begin position="86"/>
        <end position="102"/>
    </location>
</feature>
<dbReference type="InterPro" id="IPR028751">
    <property type="entry name" value="CATSPERD/E"/>
</dbReference>
<sequence>MAPVTRGEPEGEAAAEESTNRTALRPPATCGGKRSQRPAPPPPRRAATLQPVPAPLSATARSMGDHDCPAQAGLCSTARRKRPWWRQPPPPRTEATPLPRPGAPLLCEPRERKGQGRGFESASPSAPRLPALPLAFKLERRGGACGASDYNSQHATLWAAAAYSGATVSAICRYSSNSPSYRIFSTRSTIKLEYEGTLFTEWSVPEICFVLNKSSPKTELRCSSPGVHAIKPIVTGPDEEERNLFVDSSHTCFLWYYRVRHFFNNLTQVISVWVYDPENADPDELLGSAEEPSINSIVLSTQMATLGQKPVIHTILKRKAYLSNEKMKKGTWHIMVPMTRDDALKEIRGNQVTFQDCFIADFLILLTFPLLTIPEIPGSLPISSPRGSQLMVSWDACVVASVVLVADMETFQTNDSFRTWTRIRVPPGSLSDAERQSVADVIVSRDGIFFLINGVLYQKSFRGFVKLGRILNLPDGGITGISSRKWCWVKYLSKAKERRSNFAVWTENEIYLEYILLKFARLVTTTELKNILNLSVTATLTIHSVEYTGHPLEIAVFLSYCTICTVTKKIFLVIYNEDTKQWVSQDLTLDAPIDSVFIPHFIFSALPGLILWNKHSIYYCYHNFTFTGILQTPAGHGNLSMLSNGSIIHEVFVDYYGNILVKMENNVIFYSKINTRDAVKLHLWTNNTTRALILLSTSGYTYFLYALDNGTIQIQDYPLSLETRSITFKTKDKCPYLAFHNNVARVFYFLDKGETLTLWTQIIYPENTGLYVVVESYGPKILEESHDISFEAAFGHCTKTLTVTFYQNVDYEGIYDYFEMQHNNTGLVMVQLRPSEYSKTCPIAQKVFQIAVGCDDKKFIAVKGFSKKECHHHDFSYVIEKSYLRHQPSKNLKVRYIWKKYGCPLRLDFTEKFQPVVQLFDDNGYVKDVGANFIVWEIHGRDDYSFNNTMAQSGCLHEAQTWKSMIELNKHLPLEEVWGPENYIHCFSYAMGKPGDLNQPYEIINSSNGNHIFWPLGHSGMYVFRVKILDPNYSFCNLTAMFAIETFGLIPSPSVYLVASFLFVLMLLFFTILVLSYFRYVRIYRQYIYKPPHKPQRKHKKN</sequence>
<dbReference type="InterPro" id="IPR053814">
    <property type="entry name" value="CATSPERD/E_C"/>
</dbReference>
<reference evidence="20 21" key="1">
    <citation type="submission" date="2016-06" db="EMBL/GenBank/DDBJ databases">
        <title>Genome of Rhinopithecus bieti.</title>
        <authorList>
            <person name="Wu"/>
            <person name="C.-I. and Zhang"/>
            <person name="Y."/>
        </authorList>
    </citation>
    <scope>NUCLEOTIDE SEQUENCE</scope>
</reference>
<evidence type="ECO:0000256" key="7">
    <source>
        <dbReference type="ARBA" id="ARBA00023069"/>
    </source>
</evidence>
<dbReference type="InterPro" id="IPR053816">
    <property type="entry name" value="CATSPERE_beta-prop"/>
</dbReference>
<feature type="transmembrane region" description="Helical" evidence="14">
    <location>
        <begin position="1055"/>
        <end position="1078"/>
    </location>
</feature>
<evidence type="ECO:0000256" key="5">
    <source>
        <dbReference type="ARBA" id="ARBA00022846"/>
    </source>
</evidence>
<dbReference type="GO" id="GO:0048240">
    <property type="term" value="P:sperm capacitation"/>
    <property type="evidence" value="ECO:0007669"/>
    <property type="project" value="TreeGrafter"/>
</dbReference>
<evidence type="ECO:0000256" key="13">
    <source>
        <dbReference type="SAM" id="MobiDB-lite"/>
    </source>
</evidence>
<evidence type="ECO:0000313" key="21">
    <source>
        <dbReference type="Proteomes" id="UP000233180"/>
    </source>
</evidence>
<dbReference type="InterPro" id="IPR053817">
    <property type="entry name" value="CATSPERE_NTD2"/>
</dbReference>
<keyword evidence="10" id="KW-0325">Glycoprotein</keyword>
<dbReference type="PANTHER" id="PTHR33722">
    <property type="entry name" value="CATION CHANNEL SPERM-ASSOCIATED PROTEIN SUBUNIT DELTA-RELATED"/>
    <property type="match status" value="1"/>
</dbReference>
<dbReference type="GO" id="GO:0097228">
    <property type="term" value="C:sperm principal piece"/>
    <property type="evidence" value="ECO:0007669"/>
    <property type="project" value="Ensembl"/>
</dbReference>
<evidence type="ECO:0000256" key="6">
    <source>
        <dbReference type="ARBA" id="ARBA00022989"/>
    </source>
</evidence>
<evidence type="ECO:0000313" key="20">
    <source>
        <dbReference type="Ensembl" id="ENSRBIP00000036166.1"/>
    </source>
</evidence>
<dbReference type="Proteomes" id="UP000233180">
    <property type="component" value="Unassembled WGS sequence"/>
</dbReference>
<dbReference type="OrthoDB" id="5968869at2759"/>
<name>A0A2K6MK60_RHIBE</name>
<feature type="domain" description="CATSPERE first N-terminal" evidence="15">
    <location>
        <begin position="166"/>
        <end position="247"/>
    </location>
</feature>
<evidence type="ECO:0000259" key="17">
    <source>
        <dbReference type="Pfam" id="PF22844"/>
    </source>
</evidence>
<dbReference type="Pfam" id="PF22849">
    <property type="entry name" value="CATSPERE_Ig-like"/>
    <property type="match status" value="1"/>
</dbReference>
<dbReference type="CTD" id="257044"/>
<dbReference type="STRING" id="61621.ENSRBIP00000036166"/>
<evidence type="ECO:0000259" key="16">
    <source>
        <dbReference type="Pfam" id="PF22843"/>
    </source>
</evidence>
<dbReference type="GeneID" id="108528547"/>
<gene>
    <name evidence="20" type="primary">CATSPERE</name>
</gene>
<evidence type="ECO:0000256" key="11">
    <source>
        <dbReference type="ARBA" id="ARBA00023273"/>
    </source>
</evidence>
<keyword evidence="2" id="KW-1003">Cell membrane</keyword>
<dbReference type="KEGG" id="rbb:108528547"/>
<organism evidence="20 21">
    <name type="scientific">Rhinopithecus bieti</name>
    <name type="common">Black snub-nosed monkey</name>
    <name type="synonym">Pygathrix bieti</name>
    <dbReference type="NCBI Taxonomy" id="61621"/>
    <lineage>
        <taxon>Eukaryota</taxon>
        <taxon>Metazoa</taxon>
        <taxon>Chordata</taxon>
        <taxon>Craniata</taxon>
        <taxon>Vertebrata</taxon>
        <taxon>Euteleostomi</taxon>
        <taxon>Mammalia</taxon>
        <taxon>Eutheria</taxon>
        <taxon>Euarchontoglires</taxon>
        <taxon>Primates</taxon>
        <taxon>Haplorrhini</taxon>
        <taxon>Catarrhini</taxon>
        <taxon>Cercopithecidae</taxon>
        <taxon>Colobinae</taxon>
        <taxon>Rhinopithecus</taxon>
    </lineage>
</organism>
<keyword evidence="3 14" id="KW-0812">Transmembrane</keyword>
<evidence type="ECO:0000256" key="2">
    <source>
        <dbReference type="ARBA" id="ARBA00022475"/>
    </source>
</evidence>
<dbReference type="InterPro" id="IPR053815">
    <property type="entry name" value="CATSPERE_Ig-like"/>
</dbReference>
<keyword evidence="5" id="KW-0282">Flagellum</keyword>
<evidence type="ECO:0000256" key="8">
    <source>
        <dbReference type="ARBA" id="ARBA00023136"/>
    </source>
</evidence>
<accession>A0AAJ7MCW2</accession>
<dbReference type="GO" id="GO:0030317">
    <property type="term" value="P:flagellated sperm motility"/>
    <property type="evidence" value="ECO:0007669"/>
    <property type="project" value="TreeGrafter"/>
</dbReference>
<evidence type="ECO:0000259" key="15">
    <source>
        <dbReference type="Pfam" id="PF22841"/>
    </source>
</evidence>
<evidence type="ECO:0000259" key="18">
    <source>
        <dbReference type="Pfam" id="PF22849"/>
    </source>
</evidence>
<dbReference type="GeneTree" id="ENSGT00940000162691"/>